<evidence type="ECO:0000313" key="3">
    <source>
        <dbReference type="Proteomes" id="UP001174208"/>
    </source>
</evidence>
<dbReference type="InterPro" id="IPR008928">
    <property type="entry name" value="6-hairpin_glycosidase_sf"/>
</dbReference>
<dbReference type="PIRSF" id="PIRSF006402">
    <property type="entry name" value="UCP006402_thioredoxin"/>
    <property type="match status" value="1"/>
</dbReference>
<sequence>MANRLADAISPYLRAHADNPVDWFPWGPEAFAEARRRDVPVLISIGYATCHWCHVMARESFSDPALAAELNPRFVAIKVDREEHPEVDAAYLTAASAFTDNLGWPLTVFATPSGRAFFAGTYFPPLPVGGRASFRQVLDAVEDAWLQRRDQVESDAGRVAAALAAASEASTAASDLPDGRALDAAIAQLATAEDPQFGGFGTAPKFPVAPVLGFLQSRPAGHELAARTLRRMADSPLRDPVDGGFFRYATRRDWGDPHYERMLYDNALLLDAYATAWQQTGQAWAEQTADGVAAFLLGVLRRPGGGFASAQDSESTIDGARVEGEYYRRPTAERARLDPPPVDAKVLTGWNGLAISALARAGRILDRPAWIVAAQEAADTLLDRHRRADGTLLRVSLDDRVSEAGATLEDYGAFAGSLLELALAAGDPAAASAARDLVDLCLDAAAGTPERSCPFEAPGGGDPVLAATGLAVQVDPSEGAYPSGLSAMASAAHTLFLLTGERRYERAAREAMRLVALPAVQTPSAFGAALALMARLDGGAEQLVVVTPSAGSATNASAASTDPEGLVRAARRHPAPLVAFAAEDAAGAFAADGFELYADRRTRDGLPTAYLCRDFVCRLPVTTPDALEAAPGT</sequence>
<protein>
    <submittedName>
        <fullName evidence="2">DUF255 domain-containing protein</fullName>
    </submittedName>
</protein>
<dbReference type="SUPFAM" id="SSF52833">
    <property type="entry name" value="Thioredoxin-like"/>
    <property type="match status" value="1"/>
</dbReference>
<dbReference type="PANTHER" id="PTHR42899:SF1">
    <property type="entry name" value="SPERMATOGENESIS-ASSOCIATED PROTEIN 20"/>
    <property type="match status" value="1"/>
</dbReference>
<dbReference type="RefSeq" id="WP_301212069.1">
    <property type="nucleotide sequence ID" value="NZ_JAROCF010000001.1"/>
</dbReference>
<dbReference type="InterPro" id="IPR004879">
    <property type="entry name" value="Ssp411-like_TRX"/>
</dbReference>
<dbReference type="InterPro" id="IPR024705">
    <property type="entry name" value="Ssp411"/>
</dbReference>
<proteinExistence type="predicted"/>
<dbReference type="PANTHER" id="PTHR42899">
    <property type="entry name" value="SPERMATOGENESIS-ASSOCIATED PROTEIN 20"/>
    <property type="match status" value="1"/>
</dbReference>
<reference evidence="2" key="1">
    <citation type="submission" date="2023-06" db="EMBL/GenBank/DDBJ databases">
        <title>MT1 and MT2 Draft Genomes of Novel Species.</title>
        <authorList>
            <person name="Venkateswaran K."/>
        </authorList>
    </citation>
    <scope>NUCLEOTIDE SEQUENCE</scope>
    <source>
        <strain evidence="2">F6_8S_P_1B</strain>
    </source>
</reference>
<dbReference type="Gene3D" id="3.40.30.10">
    <property type="entry name" value="Glutaredoxin"/>
    <property type="match status" value="1"/>
</dbReference>
<keyword evidence="3" id="KW-1185">Reference proteome</keyword>
<comment type="caution">
    <text evidence="2">The sequence shown here is derived from an EMBL/GenBank/DDBJ whole genome shotgun (WGS) entry which is preliminary data.</text>
</comment>
<organism evidence="2 3">
    <name type="scientific">Leifsonia williamsii</name>
    <dbReference type="NCBI Taxonomy" id="3035919"/>
    <lineage>
        <taxon>Bacteria</taxon>
        <taxon>Bacillati</taxon>
        <taxon>Actinomycetota</taxon>
        <taxon>Actinomycetes</taxon>
        <taxon>Micrococcales</taxon>
        <taxon>Microbacteriaceae</taxon>
        <taxon>Leifsonia</taxon>
    </lineage>
</organism>
<evidence type="ECO:0000313" key="2">
    <source>
        <dbReference type="EMBL" id="MDN4615904.1"/>
    </source>
</evidence>
<dbReference type="Pfam" id="PF03190">
    <property type="entry name" value="Thioredox_DsbH"/>
    <property type="match status" value="1"/>
</dbReference>
<evidence type="ECO:0000259" key="1">
    <source>
        <dbReference type="Pfam" id="PF03190"/>
    </source>
</evidence>
<dbReference type="CDD" id="cd02955">
    <property type="entry name" value="SSP411"/>
    <property type="match status" value="1"/>
</dbReference>
<name>A0ABT8KEL9_9MICO</name>
<dbReference type="Proteomes" id="UP001174208">
    <property type="component" value="Unassembled WGS sequence"/>
</dbReference>
<dbReference type="EMBL" id="JAROCF010000001">
    <property type="protein sequence ID" value="MDN4615904.1"/>
    <property type="molecule type" value="Genomic_DNA"/>
</dbReference>
<accession>A0ABT8KEL9</accession>
<dbReference type="InterPro" id="IPR036249">
    <property type="entry name" value="Thioredoxin-like_sf"/>
</dbReference>
<gene>
    <name evidence="2" type="ORF">P5G50_15745</name>
</gene>
<dbReference type="SUPFAM" id="SSF48208">
    <property type="entry name" value="Six-hairpin glycosidases"/>
    <property type="match status" value="1"/>
</dbReference>
<feature type="domain" description="Spermatogenesis-associated protein 20-like TRX" evidence="1">
    <location>
        <begin position="3"/>
        <end position="163"/>
    </location>
</feature>